<keyword evidence="4 8" id="KW-0479">Metal-binding</keyword>
<dbReference type="InterPro" id="IPR002401">
    <property type="entry name" value="Cyt_P450_E_grp-I"/>
</dbReference>
<dbReference type="STRING" id="1027249.SAMN05216179_2626"/>
<evidence type="ECO:0000256" key="6">
    <source>
        <dbReference type="ARBA" id="ARBA00023004"/>
    </source>
</evidence>
<reference evidence="9 10" key="1">
    <citation type="submission" date="2016-11" db="EMBL/GenBank/DDBJ databases">
        <authorList>
            <person name="Jaros S."/>
            <person name="Januszkiewicz K."/>
            <person name="Wedrychowicz H."/>
        </authorList>
    </citation>
    <scope>NUCLEOTIDE SEQUENCE [LARGE SCALE GENOMIC DNA]</scope>
    <source>
        <strain evidence="9 10">CGMCC 1.10681</strain>
    </source>
</reference>
<keyword evidence="5" id="KW-0560">Oxidoreductase</keyword>
<evidence type="ECO:0000256" key="2">
    <source>
        <dbReference type="ARBA" id="ARBA00010617"/>
    </source>
</evidence>
<evidence type="ECO:0000256" key="4">
    <source>
        <dbReference type="ARBA" id="ARBA00022723"/>
    </source>
</evidence>
<evidence type="ECO:0000256" key="1">
    <source>
        <dbReference type="ARBA" id="ARBA00001971"/>
    </source>
</evidence>
<evidence type="ECO:0000256" key="5">
    <source>
        <dbReference type="ARBA" id="ARBA00023002"/>
    </source>
</evidence>
<dbReference type="AlphaFoldDB" id="A0A1M7PZE1"/>
<gene>
    <name evidence="9" type="ORF">SAMN05216179_2626</name>
</gene>
<evidence type="ECO:0000256" key="8">
    <source>
        <dbReference type="PIRSR" id="PIRSR602401-1"/>
    </source>
</evidence>
<dbReference type="InterPro" id="IPR001128">
    <property type="entry name" value="Cyt_P450"/>
</dbReference>
<dbReference type="RefSeq" id="WP_170862700.1">
    <property type="nucleotide sequence ID" value="NZ_FRCZ01000005.1"/>
</dbReference>
<sequence length="416" mass="48714">MIKNNIPQDKGLDHTLQVLKEGYHFIMNRSEKFDSRIFETRLLGEKVICLIGKEHAGLFYDNEKFIRKGAAPGRIQKTLFGLGGVQGLDGREHHHRKAMFMSLMTEDKLKEITTMTQVEWMNEFSGLYQKDVNVYEAAKRVLTRVALRWTGMPSEEDDLEKWVNELSNLFENTAKIGPKHWKARSSRTKAEDFLIEVVKKVRDQRLNVEKDRAVYQFSWHCDSQGDLLDPHTVAVELLNLLRPIVAISVYVDFMLLAIHDFPEETIELKNGNDDELKYFIQEVRRYYPFFPFTTARVKRDFIWNDYRFKKGRLTLLDLYGTNHDPAIWSSPDQFYPSRFESWQGSPFDFIPQGGGEFDIGHRCAGEWITIDILKATLDYFINRIKYDFPVQDFDYSMNQIPSLPKSRIVISNVRNI</sequence>
<keyword evidence="6 8" id="KW-0408">Iron</keyword>
<dbReference type="PRINTS" id="PR00463">
    <property type="entry name" value="EP450I"/>
</dbReference>
<name>A0A1M7PZE1_9BACI</name>
<comment type="cofactor">
    <cofactor evidence="1 8">
        <name>heme</name>
        <dbReference type="ChEBI" id="CHEBI:30413"/>
    </cofactor>
</comment>
<dbReference type="Pfam" id="PF00067">
    <property type="entry name" value="p450"/>
    <property type="match status" value="1"/>
</dbReference>
<keyword evidence="10" id="KW-1185">Reference proteome</keyword>
<evidence type="ECO:0000313" key="9">
    <source>
        <dbReference type="EMBL" id="SHN23022.1"/>
    </source>
</evidence>
<keyword evidence="3 8" id="KW-0349">Heme</keyword>
<dbReference type="EMBL" id="FRCZ01000005">
    <property type="protein sequence ID" value="SHN23022.1"/>
    <property type="molecule type" value="Genomic_DNA"/>
</dbReference>
<protein>
    <submittedName>
        <fullName evidence="9">Fatty-acid peroxygenase</fullName>
    </submittedName>
</protein>
<dbReference type="GO" id="GO:0005506">
    <property type="term" value="F:iron ion binding"/>
    <property type="evidence" value="ECO:0007669"/>
    <property type="project" value="InterPro"/>
</dbReference>
<dbReference type="PANTHER" id="PTHR24286:SF24">
    <property type="entry name" value="LANOSTEROL 14-ALPHA DEMETHYLASE"/>
    <property type="match status" value="1"/>
</dbReference>
<dbReference type="GO" id="GO:0016125">
    <property type="term" value="P:sterol metabolic process"/>
    <property type="evidence" value="ECO:0007669"/>
    <property type="project" value="TreeGrafter"/>
</dbReference>
<accession>A0A1M7PZE1</accession>
<dbReference type="SUPFAM" id="SSF48264">
    <property type="entry name" value="Cytochrome P450"/>
    <property type="match status" value="1"/>
</dbReference>
<dbReference type="GO" id="GO:0016705">
    <property type="term" value="F:oxidoreductase activity, acting on paired donors, with incorporation or reduction of molecular oxygen"/>
    <property type="evidence" value="ECO:0007669"/>
    <property type="project" value="InterPro"/>
</dbReference>
<dbReference type="CDD" id="cd11067">
    <property type="entry name" value="CYP152"/>
    <property type="match status" value="1"/>
</dbReference>
<dbReference type="Proteomes" id="UP000184184">
    <property type="component" value="Unassembled WGS sequence"/>
</dbReference>
<feature type="binding site" description="axial binding residue" evidence="8">
    <location>
        <position position="363"/>
    </location>
    <ligand>
        <name>heme</name>
        <dbReference type="ChEBI" id="CHEBI:30413"/>
    </ligand>
    <ligandPart>
        <name>Fe</name>
        <dbReference type="ChEBI" id="CHEBI:18248"/>
    </ligandPart>
</feature>
<dbReference type="InterPro" id="IPR036396">
    <property type="entry name" value="Cyt_P450_sf"/>
</dbReference>
<dbReference type="GO" id="GO:0020037">
    <property type="term" value="F:heme binding"/>
    <property type="evidence" value="ECO:0007669"/>
    <property type="project" value="InterPro"/>
</dbReference>
<evidence type="ECO:0000313" key="10">
    <source>
        <dbReference type="Proteomes" id="UP000184184"/>
    </source>
</evidence>
<dbReference type="PANTHER" id="PTHR24286">
    <property type="entry name" value="CYTOCHROME P450 26"/>
    <property type="match status" value="1"/>
</dbReference>
<keyword evidence="7" id="KW-0503">Monooxygenase</keyword>
<dbReference type="Gene3D" id="1.10.630.10">
    <property type="entry name" value="Cytochrome P450"/>
    <property type="match status" value="1"/>
</dbReference>
<evidence type="ECO:0000256" key="7">
    <source>
        <dbReference type="ARBA" id="ARBA00023033"/>
    </source>
</evidence>
<dbReference type="GO" id="GO:0004497">
    <property type="term" value="F:monooxygenase activity"/>
    <property type="evidence" value="ECO:0007669"/>
    <property type="project" value="UniProtKB-KW"/>
</dbReference>
<evidence type="ECO:0000256" key="3">
    <source>
        <dbReference type="ARBA" id="ARBA00022617"/>
    </source>
</evidence>
<comment type="similarity">
    <text evidence="2">Belongs to the cytochrome P450 family.</text>
</comment>
<organism evidence="9 10">
    <name type="scientific">Gracilibacillus kekensis</name>
    <dbReference type="NCBI Taxonomy" id="1027249"/>
    <lineage>
        <taxon>Bacteria</taxon>
        <taxon>Bacillati</taxon>
        <taxon>Bacillota</taxon>
        <taxon>Bacilli</taxon>
        <taxon>Bacillales</taxon>
        <taxon>Bacillaceae</taxon>
        <taxon>Gracilibacillus</taxon>
    </lineage>
</organism>
<proteinExistence type="inferred from homology"/>